<dbReference type="PANTHER" id="PTHR43540:SF6">
    <property type="entry name" value="ISOCHORISMATASE-LIKE DOMAIN-CONTAINING PROTEIN"/>
    <property type="match status" value="1"/>
</dbReference>
<dbReference type="AlphaFoldDB" id="C9KNF3"/>
<dbReference type="Pfam" id="PF00857">
    <property type="entry name" value="Isochorismatase"/>
    <property type="match status" value="1"/>
</dbReference>
<evidence type="ECO:0000313" key="5">
    <source>
        <dbReference type="Proteomes" id="UP000003671"/>
    </source>
</evidence>
<dbReference type="EMBL" id="ABWK02000017">
    <property type="protein sequence ID" value="EEX68577.1"/>
    <property type="molecule type" value="Genomic_DNA"/>
</dbReference>
<dbReference type="CDD" id="cd00431">
    <property type="entry name" value="cysteine_hydrolases"/>
    <property type="match status" value="1"/>
</dbReference>
<dbReference type="STRING" id="500635.MITSMUL_04641"/>
<organism evidence="4 5">
    <name type="scientific">Mitsuokella multacida DSM 20544</name>
    <dbReference type="NCBI Taxonomy" id="500635"/>
    <lineage>
        <taxon>Bacteria</taxon>
        <taxon>Bacillati</taxon>
        <taxon>Bacillota</taxon>
        <taxon>Negativicutes</taxon>
        <taxon>Selenomonadales</taxon>
        <taxon>Selenomonadaceae</taxon>
        <taxon>Mitsuokella</taxon>
    </lineage>
</organism>
<keyword evidence="5" id="KW-1185">Reference proteome</keyword>
<comment type="similarity">
    <text evidence="1">Belongs to the isochorismatase family.</text>
</comment>
<dbReference type="Gene3D" id="3.40.50.850">
    <property type="entry name" value="Isochorismatase-like"/>
    <property type="match status" value="1"/>
</dbReference>
<dbReference type="InterPro" id="IPR036380">
    <property type="entry name" value="Isochorismatase-like_sf"/>
</dbReference>
<dbReference type="eggNOG" id="COG1335">
    <property type="taxonomic scope" value="Bacteria"/>
</dbReference>
<feature type="domain" description="Isochorismatase-like" evidence="3">
    <location>
        <begin position="4"/>
        <end position="166"/>
    </location>
</feature>
<evidence type="ECO:0000256" key="1">
    <source>
        <dbReference type="ARBA" id="ARBA00006336"/>
    </source>
</evidence>
<dbReference type="InterPro" id="IPR000868">
    <property type="entry name" value="Isochorismatase-like_dom"/>
</dbReference>
<gene>
    <name evidence="4" type="ORF">MITSMUL_04641</name>
</gene>
<dbReference type="HOGENOM" id="CLU_068979_12_0_9"/>
<dbReference type="RefSeq" id="WP_005841401.1">
    <property type="nucleotide sequence ID" value="NZ_GG697142.2"/>
</dbReference>
<dbReference type="EC" id="3.-.-.-" evidence="4"/>
<dbReference type="SUPFAM" id="SSF52499">
    <property type="entry name" value="Isochorismatase-like hydrolases"/>
    <property type="match status" value="1"/>
</dbReference>
<dbReference type="InterPro" id="IPR050272">
    <property type="entry name" value="Isochorismatase-like_hydrls"/>
</dbReference>
<evidence type="ECO:0000259" key="3">
    <source>
        <dbReference type="Pfam" id="PF00857"/>
    </source>
</evidence>
<dbReference type="Proteomes" id="UP000003671">
    <property type="component" value="Unassembled WGS sequence"/>
</dbReference>
<sequence length="170" mass="18339">MRKVLVVIDMQNDFIDGVLGTKEAQAMLPRLEAKLAREDALLVFTQDTHGADYLETQEGKNLPVPHCIKPEKGWEIAPSLKPFVEKASAVVEKPTFGSLELPKVIAGLEPDAIELVGLCTDICVIANAMILKAAFPEVPVSVDASCCAGVTPESHENALEAMKMCQVAVR</sequence>
<dbReference type="GeneID" id="93481644"/>
<evidence type="ECO:0000256" key="2">
    <source>
        <dbReference type="ARBA" id="ARBA00022801"/>
    </source>
</evidence>
<protein>
    <submittedName>
        <fullName evidence="4">Isochorismatase family protein</fullName>
        <ecNumber evidence="4">3.-.-.-</ecNumber>
    </submittedName>
</protein>
<dbReference type="PATRIC" id="fig|500635.8.peg.1357"/>
<accession>C9KNF3</accession>
<proteinExistence type="inferred from homology"/>
<keyword evidence="2 4" id="KW-0378">Hydrolase</keyword>
<dbReference type="GO" id="GO:0016787">
    <property type="term" value="F:hydrolase activity"/>
    <property type="evidence" value="ECO:0007669"/>
    <property type="project" value="UniProtKB-KW"/>
</dbReference>
<reference evidence="4" key="1">
    <citation type="submission" date="2009-09" db="EMBL/GenBank/DDBJ databases">
        <authorList>
            <person name="Weinstock G."/>
            <person name="Sodergren E."/>
            <person name="Clifton S."/>
            <person name="Fulton L."/>
            <person name="Fulton B."/>
            <person name="Courtney L."/>
            <person name="Fronick C."/>
            <person name="Harrison M."/>
            <person name="Strong C."/>
            <person name="Farmer C."/>
            <person name="Delahaunty K."/>
            <person name="Markovic C."/>
            <person name="Hall O."/>
            <person name="Minx P."/>
            <person name="Tomlinson C."/>
            <person name="Mitreva M."/>
            <person name="Nelson J."/>
            <person name="Hou S."/>
            <person name="Wollam A."/>
            <person name="Pepin K.H."/>
            <person name="Johnson M."/>
            <person name="Bhonagiri V."/>
            <person name="Nash W.E."/>
            <person name="Warren W."/>
            <person name="Chinwalla A."/>
            <person name="Mardis E.R."/>
            <person name="Wilson R.K."/>
        </authorList>
    </citation>
    <scope>NUCLEOTIDE SEQUENCE [LARGE SCALE GENOMIC DNA]</scope>
    <source>
        <strain evidence="4">DSM 20544</strain>
    </source>
</reference>
<name>C9KNF3_9FIRM</name>
<comment type="caution">
    <text evidence="4">The sequence shown here is derived from an EMBL/GenBank/DDBJ whole genome shotgun (WGS) entry which is preliminary data.</text>
</comment>
<evidence type="ECO:0000313" key="4">
    <source>
        <dbReference type="EMBL" id="EEX68577.1"/>
    </source>
</evidence>
<dbReference type="PANTHER" id="PTHR43540">
    <property type="entry name" value="PEROXYUREIDOACRYLATE/UREIDOACRYLATE AMIDOHYDROLASE-RELATED"/>
    <property type="match status" value="1"/>
</dbReference>